<dbReference type="GO" id="GO:0008234">
    <property type="term" value="F:cysteine-type peptidase activity"/>
    <property type="evidence" value="ECO:0007669"/>
    <property type="project" value="UniProtKB-KW"/>
</dbReference>
<keyword evidence="8" id="KW-1185">Reference proteome</keyword>
<name>A0A1M5WQC8_9FIRM</name>
<evidence type="ECO:0000313" key="7">
    <source>
        <dbReference type="EMBL" id="SHH89233.1"/>
    </source>
</evidence>
<dbReference type="InterPro" id="IPR038765">
    <property type="entry name" value="Papain-like_cys_pep_sf"/>
</dbReference>
<dbReference type="Gene3D" id="3.90.1720.10">
    <property type="entry name" value="endopeptidase domain like (from Nostoc punctiforme)"/>
    <property type="match status" value="1"/>
</dbReference>
<comment type="similarity">
    <text evidence="1">Belongs to the peptidase C40 family.</text>
</comment>
<proteinExistence type="inferred from homology"/>
<dbReference type="PROSITE" id="PS51935">
    <property type="entry name" value="NLPC_P60"/>
    <property type="match status" value="1"/>
</dbReference>
<dbReference type="EMBL" id="FQXJ01000005">
    <property type="protein sequence ID" value="SHH89233.1"/>
    <property type="molecule type" value="Genomic_DNA"/>
</dbReference>
<evidence type="ECO:0000256" key="4">
    <source>
        <dbReference type="ARBA" id="ARBA00022807"/>
    </source>
</evidence>
<organism evidence="7 8">
    <name type="scientific">Desulfosporosinus lacus DSM 15449</name>
    <dbReference type="NCBI Taxonomy" id="1121420"/>
    <lineage>
        <taxon>Bacteria</taxon>
        <taxon>Bacillati</taxon>
        <taxon>Bacillota</taxon>
        <taxon>Clostridia</taxon>
        <taxon>Eubacteriales</taxon>
        <taxon>Desulfitobacteriaceae</taxon>
        <taxon>Desulfosporosinus</taxon>
    </lineage>
</organism>
<dbReference type="GO" id="GO:0006508">
    <property type="term" value="P:proteolysis"/>
    <property type="evidence" value="ECO:0007669"/>
    <property type="project" value="UniProtKB-KW"/>
</dbReference>
<evidence type="ECO:0000256" key="1">
    <source>
        <dbReference type="ARBA" id="ARBA00007074"/>
    </source>
</evidence>
<keyword evidence="5" id="KW-0732">Signal</keyword>
<sequence length="267" mass="28091">MAVSSSTCKWLGSVALSGLLLASSLPTLTSAQPSTTISRAPMKPSLLVADSLSAESYTQTVRKQMQWVASPITNVSVESASIPEESVSIPSEPVAVAVAEKTTQPSNDLQTIKVQTAKKVPEPVQVVAAVQGKVEVATEPPKQQVSRSSSPTLVSNALSLKGVPYVFGGTSKSGFDCSGYTQYVFKGSGISLPRTSQEQFNVGSSIKKDQLQTGDLVFFTTYAKGPSHVGIYIGGGNFVHASNSGVRTTSLSDGYYSSRYLGARRVN</sequence>
<keyword evidence="4" id="KW-0788">Thiol protease</keyword>
<dbReference type="SUPFAM" id="SSF54001">
    <property type="entry name" value="Cysteine proteinases"/>
    <property type="match status" value="1"/>
</dbReference>
<feature type="domain" description="NlpC/P60" evidence="6">
    <location>
        <begin position="147"/>
        <end position="267"/>
    </location>
</feature>
<protein>
    <submittedName>
        <fullName evidence="7">Cell wall-associated hydrolase, NlpC family</fullName>
    </submittedName>
</protein>
<dbReference type="AlphaFoldDB" id="A0A1M5WQC8"/>
<dbReference type="PANTHER" id="PTHR47053:SF1">
    <property type="entry name" value="MUREIN DD-ENDOPEPTIDASE MEPH-RELATED"/>
    <property type="match status" value="1"/>
</dbReference>
<gene>
    <name evidence="7" type="ORF">SAMN02746098_01711</name>
</gene>
<dbReference type="RefSeq" id="WP_073029313.1">
    <property type="nucleotide sequence ID" value="NZ_FQXJ01000005.1"/>
</dbReference>
<feature type="chain" id="PRO_5012454842" evidence="5">
    <location>
        <begin position="32"/>
        <end position="267"/>
    </location>
</feature>
<keyword evidence="3 7" id="KW-0378">Hydrolase</keyword>
<keyword evidence="2" id="KW-0645">Protease</keyword>
<reference evidence="8" key="1">
    <citation type="submission" date="2016-11" db="EMBL/GenBank/DDBJ databases">
        <authorList>
            <person name="Varghese N."/>
            <person name="Submissions S."/>
        </authorList>
    </citation>
    <scope>NUCLEOTIDE SEQUENCE [LARGE SCALE GENOMIC DNA]</scope>
    <source>
        <strain evidence="8">DSM 15449</strain>
    </source>
</reference>
<dbReference type="Proteomes" id="UP000183954">
    <property type="component" value="Unassembled WGS sequence"/>
</dbReference>
<accession>A0A1M5WQC8</accession>
<dbReference type="InterPro" id="IPR000064">
    <property type="entry name" value="NLP_P60_dom"/>
</dbReference>
<evidence type="ECO:0000256" key="5">
    <source>
        <dbReference type="SAM" id="SignalP"/>
    </source>
</evidence>
<dbReference type="Pfam" id="PF00877">
    <property type="entry name" value="NLPC_P60"/>
    <property type="match status" value="1"/>
</dbReference>
<dbReference type="InterPro" id="IPR051202">
    <property type="entry name" value="Peptidase_C40"/>
</dbReference>
<dbReference type="STRING" id="1121420.SAMN02746098_01711"/>
<dbReference type="OrthoDB" id="9808890at2"/>
<dbReference type="PANTHER" id="PTHR47053">
    <property type="entry name" value="MUREIN DD-ENDOPEPTIDASE MEPH-RELATED"/>
    <property type="match status" value="1"/>
</dbReference>
<evidence type="ECO:0000256" key="3">
    <source>
        <dbReference type="ARBA" id="ARBA00022801"/>
    </source>
</evidence>
<evidence type="ECO:0000256" key="2">
    <source>
        <dbReference type="ARBA" id="ARBA00022670"/>
    </source>
</evidence>
<evidence type="ECO:0000313" key="8">
    <source>
        <dbReference type="Proteomes" id="UP000183954"/>
    </source>
</evidence>
<evidence type="ECO:0000259" key="6">
    <source>
        <dbReference type="PROSITE" id="PS51935"/>
    </source>
</evidence>
<feature type="signal peptide" evidence="5">
    <location>
        <begin position="1"/>
        <end position="31"/>
    </location>
</feature>